<dbReference type="RefSeq" id="WP_134749246.1">
    <property type="nucleotide sequence ID" value="NZ_CP038148.1"/>
</dbReference>
<organism evidence="2 3">
    <name type="scientific">Paraburkholderia pallida</name>
    <dbReference type="NCBI Taxonomy" id="2547399"/>
    <lineage>
        <taxon>Bacteria</taxon>
        <taxon>Pseudomonadati</taxon>
        <taxon>Pseudomonadota</taxon>
        <taxon>Betaproteobacteria</taxon>
        <taxon>Burkholderiales</taxon>
        <taxon>Burkholderiaceae</taxon>
        <taxon>Paraburkholderia</taxon>
    </lineage>
</organism>
<dbReference type="AlphaFoldDB" id="A0A4P7CQ28"/>
<keyword evidence="3" id="KW-1185">Reference proteome</keyword>
<sequence>MASTLPKLHRINDVAAALGVSRNTVYRFAQEGKLVRIQLGGNSSRITDDSVQAFVAANTVPPRTRTAK</sequence>
<dbReference type="SUPFAM" id="SSF46955">
    <property type="entry name" value="Putative DNA-binding domain"/>
    <property type="match status" value="1"/>
</dbReference>
<accession>A0A4P7CQ28</accession>
<dbReference type="InterPro" id="IPR009061">
    <property type="entry name" value="DNA-bd_dom_put_sf"/>
</dbReference>
<dbReference type="OrthoDB" id="9800023at2"/>
<dbReference type="EMBL" id="CP038148">
    <property type="protein sequence ID" value="QBQ97910.1"/>
    <property type="molecule type" value="Genomic_DNA"/>
</dbReference>
<protein>
    <submittedName>
        <fullName evidence="2">DNA-binding protein</fullName>
    </submittedName>
</protein>
<reference evidence="2 3" key="1">
    <citation type="submission" date="2019-03" db="EMBL/GenBank/DDBJ databases">
        <title>Paraburkholderia sp. 7MH5, isolated from subtropical forest soil.</title>
        <authorList>
            <person name="Gao Z.-H."/>
            <person name="Qiu L.-H."/>
        </authorList>
    </citation>
    <scope>NUCLEOTIDE SEQUENCE [LARGE SCALE GENOMIC DNA]</scope>
    <source>
        <strain evidence="2 3">7MH5</strain>
    </source>
</reference>
<dbReference type="InterPro" id="IPR041657">
    <property type="entry name" value="HTH_17"/>
</dbReference>
<proteinExistence type="predicted"/>
<evidence type="ECO:0000259" key="1">
    <source>
        <dbReference type="Pfam" id="PF12728"/>
    </source>
</evidence>
<evidence type="ECO:0000313" key="3">
    <source>
        <dbReference type="Proteomes" id="UP000295727"/>
    </source>
</evidence>
<gene>
    <name evidence="2" type="ORF">E1956_12465</name>
</gene>
<name>A0A4P7CQ28_9BURK</name>
<keyword evidence="2" id="KW-0238">DNA-binding</keyword>
<dbReference type="GO" id="GO:0003677">
    <property type="term" value="F:DNA binding"/>
    <property type="evidence" value="ECO:0007669"/>
    <property type="project" value="UniProtKB-KW"/>
</dbReference>
<dbReference type="Proteomes" id="UP000295727">
    <property type="component" value="Chromosome 1"/>
</dbReference>
<evidence type="ECO:0000313" key="2">
    <source>
        <dbReference type="EMBL" id="QBQ97910.1"/>
    </source>
</evidence>
<dbReference type="InterPro" id="IPR010093">
    <property type="entry name" value="SinI_DNA-bd"/>
</dbReference>
<dbReference type="NCBIfam" id="TIGR01764">
    <property type="entry name" value="excise"/>
    <property type="match status" value="1"/>
</dbReference>
<dbReference type="Pfam" id="PF12728">
    <property type="entry name" value="HTH_17"/>
    <property type="match status" value="1"/>
</dbReference>
<dbReference type="KEGG" id="ppai:E1956_12465"/>
<feature type="domain" description="Helix-turn-helix" evidence="1">
    <location>
        <begin position="11"/>
        <end position="58"/>
    </location>
</feature>